<name>A0ABW2AKH5_9MICO</name>
<gene>
    <name evidence="1" type="ORF">ACFQDH_17895</name>
</gene>
<dbReference type="Proteomes" id="UP001596298">
    <property type="component" value="Unassembled WGS sequence"/>
</dbReference>
<protein>
    <submittedName>
        <fullName evidence="1">Uncharacterized protein</fullName>
    </submittedName>
</protein>
<organism evidence="1 2">
    <name type="scientific">Flexivirga alba</name>
    <dbReference type="NCBI Taxonomy" id="702742"/>
    <lineage>
        <taxon>Bacteria</taxon>
        <taxon>Bacillati</taxon>
        <taxon>Actinomycetota</taxon>
        <taxon>Actinomycetes</taxon>
        <taxon>Micrococcales</taxon>
        <taxon>Dermacoccaceae</taxon>
        <taxon>Flexivirga</taxon>
    </lineage>
</organism>
<dbReference type="EMBL" id="JBHSWH010000001">
    <property type="protein sequence ID" value="MFC6707074.1"/>
    <property type="molecule type" value="Genomic_DNA"/>
</dbReference>
<comment type="caution">
    <text evidence="1">The sequence shown here is derived from an EMBL/GenBank/DDBJ whole genome shotgun (WGS) entry which is preliminary data.</text>
</comment>
<evidence type="ECO:0000313" key="1">
    <source>
        <dbReference type="EMBL" id="MFC6707074.1"/>
    </source>
</evidence>
<sequence>MNDVKRDPAVDAVAGADGFERVRSETVRDHEELYASRCRRAGGHLARRYPAADG</sequence>
<reference evidence="2" key="1">
    <citation type="journal article" date="2019" name="Int. J. Syst. Evol. Microbiol.">
        <title>The Global Catalogue of Microorganisms (GCM) 10K type strain sequencing project: providing services to taxonomists for standard genome sequencing and annotation.</title>
        <authorList>
            <consortium name="The Broad Institute Genomics Platform"/>
            <consortium name="The Broad Institute Genome Sequencing Center for Infectious Disease"/>
            <person name="Wu L."/>
            <person name="Ma J."/>
        </authorList>
    </citation>
    <scope>NUCLEOTIDE SEQUENCE [LARGE SCALE GENOMIC DNA]</scope>
    <source>
        <strain evidence="2">CCUG 58127</strain>
    </source>
</reference>
<evidence type="ECO:0000313" key="2">
    <source>
        <dbReference type="Proteomes" id="UP001596298"/>
    </source>
</evidence>
<accession>A0ABW2AKH5</accession>
<keyword evidence="2" id="KW-1185">Reference proteome</keyword>
<dbReference type="RefSeq" id="WP_382403743.1">
    <property type="nucleotide sequence ID" value="NZ_JBHSWH010000001.1"/>
</dbReference>
<proteinExistence type="predicted"/>